<sequence>MPSQPGFSNPFNWQRKASVIPAEGTQGSVFTPTSFITVNRIL</sequence>
<reference evidence="1" key="1">
    <citation type="submission" date="2014-11" db="EMBL/GenBank/DDBJ databases">
        <authorList>
            <person name="Amaro Gonzalez C."/>
        </authorList>
    </citation>
    <scope>NUCLEOTIDE SEQUENCE</scope>
</reference>
<organism evidence="1">
    <name type="scientific">Anguilla anguilla</name>
    <name type="common">European freshwater eel</name>
    <name type="synonym">Muraena anguilla</name>
    <dbReference type="NCBI Taxonomy" id="7936"/>
    <lineage>
        <taxon>Eukaryota</taxon>
        <taxon>Metazoa</taxon>
        <taxon>Chordata</taxon>
        <taxon>Craniata</taxon>
        <taxon>Vertebrata</taxon>
        <taxon>Euteleostomi</taxon>
        <taxon>Actinopterygii</taxon>
        <taxon>Neopterygii</taxon>
        <taxon>Teleostei</taxon>
        <taxon>Anguilliformes</taxon>
        <taxon>Anguillidae</taxon>
        <taxon>Anguilla</taxon>
    </lineage>
</organism>
<proteinExistence type="predicted"/>
<dbReference type="EMBL" id="GBXM01025033">
    <property type="protein sequence ID" value="JAH83544.1"/>
    <property type="molecule type" value="Transcribed_RNA"/>
</dbReference>
<protein>
    <submittedName>
        <fullName evidence="1">Uncharacterized protein</fullName>
    </submittedName>
</protein>
<reference evidence="1" key="2">
    <citation type="journal article" date="2015" name="Fish Shellfish Immunol.">
        <title>Early steps in the European eel (Anguilla anguilla)-Vibrio vulnificus interaction in the gills: Role of the RtxA13 toxin.</title>
        <authorList>
            <person name="Callol A."/>
            <person name="Pajuelo D."/>
            <person name="Ebbesson L."/>
            <person name="Teles M."/>
            <person name="MacKenzie S."/>
            <person name="Amaro C."/>
        </authorList>
    </citation>
    <scope>NUCLEOTIDE SEQUENCE</scope>
</reference>
<dbReference type="AlphaFoldDB" id="A0A0E9VZH5"/>
<evidence type="ECO:0000313" key="1">
    <source>
        <dbReference type="EMBL" id="JAH83544.1"/>
    </source>
</evidence>
<name>A0A0E9VZH5_ANGAN</name>
<accession>A0A0E9VZH5</accession>